<feature type="region of interest" description="Disordered" evidence="6">
    <location>
        <begin position="93"/>
        <end position="138"/>
    </location>
</feature>
<dbReference type="PRINTS" id="PR00320">
    <property type="entry name" value="GPROTEINBRPT"/>
</dbReference>
<dbReference type="InterPro" id="IPR036322">
    <property type="entry name" value="WD40_repeat_dom_sf"/>
</dbReference>
<name>A0ABQ7HZB1_9MICR</name>
<dbReference type="SMART" id="SM00667">
    <property type="entry name" value="LisH"/>
    <property type="match status" value="1"/>
</dbReference>
<dbReference type="InterPro" id="IPR006594">
    <property type="entry name" value="LisH"/>
</dbReference>
<comment type="caution">
    <text evidence="7">The sequence shown here is derived from an EMBL/GenBank/DDBJ whole genome shotgun (WGS) entry which is preliminary data.</text>
</comment>
<evidence type="ECO:0000256" key="5">
    <source>
        <dbReference type="PROSITE-ProRule" id="PRU00221"/>
    </source>
</evidence>
<dbReference type="Gene3D" id="1.20.960.30">
    <property type="match status" value="1"/>
</dbReference>
<keyword evidence="4" id="KW-0539">Nucleus</keyword>
<dbReference type="Gene3D" id="2.130.10.10">
    <property type="entry name" value="YVTN repeat-like/Quinoprotein amine dehydrogenase"/>
    <property type="match status" value="1"/>
</dbReference>
<evidence type="ECO:0000256" key="6">
    <source>
        <dbReference type="SAM" id="MobiDB-lite"/>
    </source>
</evidence>
<feature type="repeat" description="WD" evidence="5">
    <location>
        <begin position="343"/>
        <end position="382"/>
    </location>
</feature>
<dbReference type="PROSITE" id="PS50082">
    <property type="entry name" value="WD_REPEATS_2"/>
    <property type="match status" value="3"/>
</dbReference>
<keyword evidence="2 5" id="KW-0853">WD repeat</keyword>
<dbReference type="PANTHER" id="PTHR22846">
    <property type="entry name" value="WD40 REPEAT PROTEIN"/>
    <property type="match status" value="1"/>
</dbReference>
<proteinExistence type="predicted"/>
<dbReference type="InterPro" id="IPR045183">
    <property type="entry name" value="Ebi-like"/>
</dbReference>
<dbReference type="EMBL" id="SBIQ01000080">
    <property type="protein sequence ID" value="KAF7683503.1"/>
    <property type="molecule type" value="Genomic_DNA"/>
</dbReference>
<dbReference type="InterPro" id="IPR019775">
    <property type="entry name" value="WD40_repeat_CS"/>
</dbReference>
<dbReference type="InterPro" id="IPR020472">
    <property type="entry name" value="WD40_PAC1"/>
</dbReference>
<dbReference type="PROSITE" id="PS50896">
    <property type="entry name" value="LISH"/>
    <property type="match status" value="1"/>
</dbReference>
<feature type="repeat" description="WD" evidence="5">
    <location>
        <begin position="422"/>
        <end position="454"/>
    </location>
</feature>
<evidence type="ECO:0000313" key="8">
    <source>
        <dbReference type="Proteomes" id="UP001516464"/>
    </source>
</evidence>
<protein>
    <submittedName>
        <fullName evidence="7">F-box-like/WD repeat-containing protein TBL1XR1-A</fullName>
    </submittedName>
</protein>
<feature type="repeat" description="WD" evidence="5">
    <location>
        <begin position="382"/>
        <end position="422"/>
    </location>
</feature>
<dbReference type="CDD" id="cd00200">
    <property type="entry name" value="WD40"/>
    <property type="match status" value="1"/>
</dbReference>
<organism evidence="7 8">
    <name type="scientific">Astathelohania contejeani</name>
    <dbReference type="NCBI Taxonomy" id="164912"/>
    <lineage>
        <taxon>Eukaryota</taxon>
        <taxon>Fungi</taxon>
        <taxon>Fungi incertae sedis</taxon>
        <taxon>Microsporidia</taxon>
        <taxon>Astathelohaniidae</taxon>
        <taxon>Astathelohania</taxon>
    </lineage>
</organism>
<keyword evidence="8" id="KW-1185">Reference proteome</keyword>
<sequence length="500" mass="55967">MIIVSTDEINELIKGYLKQEGYYHTLFAFNHEALSSSGGVRYTLKDLVQCGVNYIFVNEHIVNGKFKDCGANFSISGEHVCKRQTKAKRVKKNVNAENTNLEKKDADEKENNKKKINNKKVGSNKPAQEDNGLNDDKLKIEPSKEDITSEVTINDDVKKGENNVDDNISTVVLHTSKGLEYKQTILSEHTEEVSYCLWYNNTLATGGKDATVRIYESGKMKNSKSIKKEITALSWSEDGVLSVGNYDGNIYNISNDMSTMNDEPFNFHLGPIFALKHRGERLLSGAFDGKLGITQKGENPIIINVHKSTIFDVEWITDDLACTCSTDCTIGMVNLINKEISYLRGHTSDIYTIIKQEDVLASCSEDKNIRIWDLKNKSSSVLSGHASGVYDIAWMDESQLVSAGADGAVKLWDVGNQICSQTYYHEKRVYALDYNKNLNLIITGSLDKSVKFWDKRIGEVGVYRVNGHVSNLNSSKDGNLLCICSSDQPPVVLELRYMKK</sequence>
<reference evidence="7 8" key="1">
    <citation type="submission" date="2019-01" db="EMBL/GenBank/DDBJ databases">
        <title>Genomes sequencing and comparative genomics of infectious freshwater microsporidia, Cucumispora dikerogammari and Thelohania contejeani.</title>
        <authorList>
            <person name="Cormier A."/>
            <person name="Giraud I."/>
            <person name="Wattier R."/>
            <person name="Teixeira M."/>
            <person name="Grandjean F."/>
            <person name="Rigaud T."/>
            <person name="Cordaux R."/>
        </authorList>
    </citation>
    <scope>NUCLEOTIDE SEQUENCE [LARGE SCALE GENOMIC DNA]</scope>
    <source>
        <strain evidence="7">T1</strain>
        <tissue evidence="7">Spores</tissue>
    </source>
</reference>
<evidence type="ECO:0000256" key="4">
    <source>
        <dbReference type="ARBA" id="ARBA00023242"/>
    </source>
</evidence>
<feature type="compositionally biased region" description="Basic and acidic residues" evidence="6">
    <location>
        <begin position="100"/>
        <end position="113"/>
    </location>
</feature>
<dbReference type="InterPro" id="IPR001680">
    <property type="entry name" value="WD40_rpt"/>
</dbReference>
<evidence type="ECO:0000256" key="1">
    <source>
        <dbReference type="ARBA" id="ARBA00004123"/>
    </source>
</evidence>
<evidence type="ECO:0000313" key="7">
    <source>
        <dbReference type="EMBL" id="KAF7683503.1"/>
    </source>
</evidence>
<dbReference type="PANTHER" id="PTHR22846:SF2">
    <property type="entry name" value="F-BOX-LIKE_WD REPEAT-CONTAINING PROTEIN EBI"/>
    <property type="match status" value="1"/>
</dbReference>
<keyword evidence="3" id="KW-0677">Repeat</keyword>
<accession>A0ABQ7HZB1</accession>
<evidence type="ECO:0000256" key="2">
    <source>
        <dbReference type="ARBA" id="ARBA00022574"/>
    </source>
</evidence>
<dbReference type="PROSITE" id="PS50294">
    <property type="entry name" value="WD_REPEATS_REGION"/>
    <property type="match status" value="3"/>
</dbReference>
<dbReference type="InterPro" id="IPR015943">
    <property type="entry name" value="WD40/YVTN_repeat-like_dom_sf"/>
</dbReference>
<dbReference type="Proteomes" id="UP001516464">
    <property type="component" value="Unassembled WGS sequence"/>
</dbReference>
<gene>
    <name evidence="7" type="primary">tbl1xr1-a</name>
    <name evidence="7" type="ORF">TCON_1286</name>
</gene>
<evidence type="ECO:0000256" key="3">
    <source>
        <dbReference type="ARBA" id="ARBA00022737"/>
    </source>
</evidence>
<dbReference type="SMART" id="SM00320">
    <property type="entry name" value="WD40"/>
    <property type="match status" value="6"/>
</dbReference>
<dbReference type="PROSITE" id="PS00678">
    <property type="entry name" value="WD_REPEATS_1"/>
    <property type="match status" value="2"/>
</dbReference>
<dbReference type="Pfam" id="PF00400">
    <property type="entry name" value="WD40"/>
    <property type="match status" value="4"/>
</dbReference>
<comment type="subcellular location">
    <subcellularLocation>
        <location evidence="1">Nucleus</location>
    </subcellularLocation>
</comment>
<dbReference type="SUPFAM" id="SSF50978">
    <property type="entry name" value="WD40 repeat-like"/>
    <property type="match status" value="1"/>
</dbReference>